<dbReference type="InterPro" id="IPR008972">
    <property type="entry name" value="Cupredoxin"/>
</dbReference>
<dbReference type="InterPro" id="IPR028096">
    <property type="entry name" value="EfeO_Cupredoxin"/>
</dbReference>
<evidence type="ECO:0000313" key="4">
    <source>
        <dbReference type="Proteomes" id="UP001164761"/>
    </source>
</evidence>
<dbReference type="Pfam" id="PF13473">
    <property type="entry name" value="Cupredoxin_1"/>
    <property type="match status" value="1"/>
</dbReference>
<evidence type="ECO:0000259" key="2">
    <source>
        <dbReference type="Pfam" id="PF13473"/>
    </source>
</evidence>
<dbReference type="SUPFAM" id="SSF49503">
    <property type="entry name" value="Cupredoxins"/>
    <property type="match status" value="1"/>
</dbReference>
<dbReference type="EMBL" id="CP104067">
    <property type="protein sequence ID" value="WAH40803.1"/>
    <property type="molecule type" value="Genomic_DNA"/>
</dbReference>
<sequence>MRVLRLCTTVMVVVFLPFSATFAQTVQVTLHDGSIEPAVIQSTKGQEVRVFIQNRGTTVHNFVVPNFYVFTQNLQPGGQVNVKFTPDKTGTFPFYSDKKGVPEPGMRGSLHVR</sequence>
<dbReference type="Gene3D" id="2.60.40.420">
    <property type="entry name" value="Cupredoxins - blue copper proteins"/>
    <property type="match status" value="1"/>
</dbReference>
<feature type="chain" id="PRO_5045858474" evidence="1">
    <location>
        <begin position="24"/>
        <end position="113"/>
    </location>
</feature>
<dbReference type="RefSeq" id="WP_268004700.1">
    <property type="nucleotide sequence ID" value="NZ_CP104067.1"/>
</dbReference>
<gene>
    <name evidence="3" type="ORF">NZD89_21280</name>
</gene>
<reference evidence="3" key="1">
    <citation type="submission" date="2022-08" db="EMBL/GenBank/DDBJ databases">
        <title>Alicyclobacillus fastidiosus DSM 17978, complete genome.</title>
        <authorList>
            <person name="Wang Q."/>
            <person name="Cai R."/>
            <person name="Wang Z."/>
        </authorList>
    </citation>
    <scope>NUCLEOTIDE SEQUENCE</scope>
    <source>
        <strain evidence="3">DSM 17978</strain>
    </source>
</reference>
<feature type="domain" description="EfeO-type cupredoxin-like" evidence="2">
    <location>
        <begin position="11"/>
        <end position="97"/>
    </location>
</feature>
<dbReference type="CDD" id="cd00920">
    <property type="entry name" value="Cupredoxin"/>
    <property type="match status" value="1"/>
</dbReference>
<protein>
    <submittedName>
        <fullName evidence="3">Cupredoxin domain-containing protein</fullName>
    </submittedName>
</protein>
<feature type="signal peptide" evidence="1">
    <location>
        <begin position="1"/>
        <end position="23"/>
    </location>
</feature>
<organism evidence="3 4">
    <name type="scientific">Alicyclobacillus fastidiosus</name>
    <dbReference type="NCBI Taxonomy" id="392011"/>
    <lineage>
        <taxon>Bacteria</taxon>
        <taxon>Bacillati</taxon>
        <taxon>Bacillota</taxon>
        <taxon>Bacilli</taxon>
        <taxon>Bacillales</taxon>
        <taxon>Alicyclobacillaceae</taxon>
        <taxon>Alicyclobacillus</taxon>
    </lineage>
</organism>
<evidence type="ECO:0000313" key="3">
    <source>
        <dbReference type="EMBL" id="WAH40803.1"/>
    </source>
</evidence>
<dbReference type="Proteomes" id="UP001164761">
    <property type="component" value="Chromosome"/>
</dbReference>
<keyword evidence="4" id="KW-1185">Reference proteome</keyword>
<proteinExistence type="predicted"/>
<name>A0ABY6ZE14_9BACL</name>
<accession>A0ABY6ZE14</accession>
<keyword evidence="1" id="KW-0732">Signal</keyword>
<evidence type="ECO:0000256" key="1">
    <source>
        <dbReference type="SAM" id="SignalP"/>
    </source>
</evidence>